<dbReference type="GO" id="GO:0009330">
    <property type="term" value="C:DNA topoisomerase type II (double strand cut, ATP-hydrolyzing) complex"/>
    <property type="evidence" value="ECO:0007669"/>
    <property type="project" value="TreeGrafter"/>
</dbReference>
<dbReference type="InterPro" id="IPR002205">
    <property type="entry name" value="Topo_IIA_dom_A"/>
</dbReference>
<organism evidence="10 11">
    <name type="scientific">Halobacteroides halobius (strain ATCC 35273 / DSM 5150 / MD-1)</name>
    <dbReference type="NCBI Taxonomy" id="748449"/>
    <lineage>
        <taxon>Bacteria</taxon>
        <taxon>Bacillati</taxon>
        <taxon>Bacillota</taxon>
        <taxon>Clostridia</taxon>
        <taxon>Halanaerobiales</taxon>
        <taxon>Halobacteroidaceae</taxon>
        <taxon>Halobacteroides</taxon>
    </lineage>
</organism>
<dbReference type="STRING" id="748449.Halha_1002"/>
<dbReference type="InterPro" id="IPR006691">
    <property type="entry name" value="GyrA/parC_rep"/>
</dbReference>
<name>L0KA32_HALHC</name>
<dbReference type="CDD" id="cd00187">
    <property type="entry name" value="TOP4c"/>
    <property type="match status" value="1"/>
</dbReference>
<reference evidence="11" key="1">
    <citation type="submission" date="2012-02" db="EMBL/GenBank/DDBJ databases">
        <title>The complete genome of Halobacteroides halobius DSM 5150.</title>
        <authorList>
            <person name="Lucas S."/>
            <person name="Copeland A."/>
            <person name="Lapidus A."/>
            <person name="Glavina del Rio T."/>
            <person name="Dalin E."/>
            <person name="Tice H."/>
            <person name="Bruce D."/>
            <person name="Goodwin L."/>
            <person name="Pitluck S."/>
            <person name="Peters L."/>
            <person name="Mikhailova N."/>
            <person name="Gu W."/>
            <person name="Kyrpides N."/>
            <person name="Mavromatis K."/>
            <person name="Ivanova N."/>
            <person name="Brettin T."/>
            <person name="Detter J.C."/>
            <person name="Han C."/>
            <person name="Larimer F."/>
            <person name="Land M."/>
            <person name="Hauser L."/>
            <person name="Markowitz V."/>
            <person name="Cheng J.-F."/>
            <person name="Hugenholtz P."/>
            <person name="Woyke T."/>
            <person name="Wu D."/>
            <person name="Tindall B."/>
            <person name="Pomrenke H."/>
            <person name="Brambilla E."/>
            <person name="Klenk H.-P."/>
            <person name="Eisen J.A."/>
        </authorList>
    </citation>
    <scope>NUCLEOTIDE SEQUENCE [LARGE SCALE GENOMIC DNA]</scope>
    <source>
        <strain evidence="11">ATCC 35273 / DSM 5150 / MD-1</strain>
    </source>
</reference>
<dbReference type="GO" id="GO:0003677">
    <property type="term" value="F:DNA binding"/>
    <property type="evidence" value="ECO:0007669"/>
    <property type="project" value="UniProtKB-UniRule"/>
</dbReference>
<dbReference type="PATRIC" id="fig|748449.3.peg.955"/>
<dbReference type="FunFam" id="1.10.268.10:FF:000001">
    <property type="entry name" value="DNA gyrase subunit A"/>
    <property type="match status" value="1"/>
</dbReference>
<keyword evidence="4 7" id="KW-0799">Topoisomerase</keyword>
<dbReference type="InterPro" id="IPR035516">
    <property type="entry name" value="Gyrase/topoIV_suA_C"/>
</dbReference>
<dbReference type="GO" id="GO:0006265">
    <property type="term" value="P:DNA topological change"/>
    <property type="evidence" value="ECO:0007669"/>
    <property type="project" value="UniProtKB-UniRule"/>
</dbReference>
<feature type="domain" description="Topo IIA-type catalytic" evidence="9">
    <location>
        <begin position="33"/>
        <end position="499"/>
    </location>
</feature>
<evidence type="ECO:0000256" key="5">
    <source>
        <dbReference type="ARBA" id="ARBA00023125"/>
    </source>
</evidence>
<evidence type="ECO:0000259" key="9">
    <source>
        <dbReference type="PROSITE" id="PS52040"/>
    </source>
</evidence>
<dbReference type="GO" id="GO:0005524">
    <property type="term" value="F:ATP binding"/>
    <property type="evidence" value="ECO:0007669"/>
    <property type="project" value="InterPro"/>
</dbReference>
<evidence type="ECO:0000256" key="7">
    <source>
        <dbReference type="PROSITE-ProRule" id="PRU01384"/>
    </source>
</evidence>
<dbReference type="Gene3D" id="3.30.1360.40">
    <property type="match status" value="1"/>
</dbReference>
<dbReference type="EC" id="5.6.2.2" evidence="3"/>
<dbReference type="InterPro" id="IPR013757">
    <property type="entry name" value="Topo_IIA_A_a_sf"/>
</dbReference>
<dbReference type="EMBL" id="CP003359">
    <property type="protein sequence ID" value="AGB40963.1"/>
    <property type="molecule type" value="Genomic_DNA"/>
</dbReference>
<dbReference type="Gene3D" id="2.120.10.90">
    <property type="entry name" value="DNA gyrase/topoisomerase IV, subunit A, C-terminal"/>
    <property type="match status" value="1"/>
</dbReference>
<dbReference type="NCBIfam" id="NF004044">
    <property type="entry name" value="PRK05561.1"/>
    <property type="match status" value="1"/>
</dbReference>
<evidence type="ECO:0000256" key="1">
    <source>
        <dbReference type="ARBA" id="ARBA00000185"/>
    </source>
</evidence>
<evidence type="ECO:0000256" key="8">
    <source>
        <dbReference type="SAM" id="Coils"/>
    </source>
</evidence>
<sequence length="792" mass="89560">MVQDQQINPITIEDKMRNSYLNYSLSVIIGRALPDVRDGLKPVHRRILYATKKLGLIPDKPHKKSARIVGEVLGKYHPHGDQAVYNAMVRMAQDFSQRYKLIDGHGNFGSVDGDSAAAMRYTEARLASISLELLKDIEEDTINFVDNFDGTLEEPTVLPSRVPNLLVNGSSGIAVGMSTNIPPHNLSEVIDGLTQLLENPDLEIDKLIETIPGPDFPTGGEIVGNKGIKKAYKTGKGKVTLRGKSTVEDRSRGRKRVVITEIPYQLNKTKLIKEIADTVKKNKINNVSDVRDESDREGLRIVIDLKRKADPDIILNRLYKYTSLQSKIRINMLALINQQPQVMDLKTILQHFIDFRKEVVTRRTKHQLKETKDKQHILLGLKKAIDNLDIVIDIIRNSESSKKAKKNLQRKLEVTKRQAKAILNMKLQRLVSLEIDKLETELQELKEKIDSLEAILNNEAKLIKLIKEELIKVKEEYGDQRKTKIIEDDSEAKLNKKDLIKDKEAVISLSYNHKLKRTDDKENVRAGKNDYITQVLSGRSHNKLLFFTQTGQVHLLKIHKIPEHHSLSTGDHLSEFIKFPLDEKIVDVLILNEEVEDDFITIATKNGLVKKTVGKEYKTSVSSLKAINLEDDDEVIGVQVTDGKQKLLLGTKEGYTIYFAEEEISPTGRNTKGRKGINLEDNDEVINLNVTNKEEVVISLTENGRGKASPITDYNLQQRNGKGLKTMSNDDYQLLNIISANVNEKIILVTDKGQVIEKNVSDITTTERLGNMYSQINLKDEKLVQIIKLPLS</sequence>
<dbReference type="FunFam" id="3.90.199.10:FF:000001">
    <property type="entry name" value="DNA gyrase subunit A"/>
    <property type="match status" value="1"/>
</dbReference>
<comment type="catalytic activity">
    <reaction evidence="1 7">
        <text>ATP-dependent breakage, passage and rejoining of double-stranded DNA.</text>
        <dbReference type="EC" id="5.6.2.2"/>
    </reaction>
</comment>
<evidence type="ECO:0000313" key="10">
    <source>
        <dbReference type="EMBL" id="AGB40963.1"/>
    </source>
</evidence>
<dbReference type="PROSITE" id="PS52040">
    <property type="entry name" value="TOPO_IIA"/>
    <property type="match status" value="1"/>
</dbReference>
<dbReference type="SMART" id="SM00434">
    <property type="entry name" value="TOP4c"/>
    <property type="match status" value="1"/>
</dbReference>
<dbReference type="SUPFAM" id="SSF101904">
    <property type="entry name" value="GyrA/ParC C-terminal domain-like"/>
    <property type="match status" value="1"/>
</dbReference>
<evidence type="ECO:0000256" key="4">
    <source>
        <dbReference type="ARBA" id="ARBA00023029"/>
    </source>
</evidence>
<comment type="similarity">
    <text evidence="2">Belongs to the type II topoisomerase GyrA/ParC subunit family.</text>
</comment>
<dbReference type="InterPro" id="IPR013758">
    <property type="entry name" value="Topo_IIA_A/C_ab"/>
</dbReference>
<gene>
    <name evidence="10" type="ordered locus">Halha_1002</name>
</gene>
<dbReference type="InterPro" id="IPR050220">
    <property type="entry name" value="Type_II_DNA_Topoisomerases"/>
</dbReference>
<keyword evidence="8" id="KW-0175">Coiled coil</keyword>
<evidence type="ECO:0000256" key="2">
    <source>
        <dbReference type="ARBA" id="ARBA00008263"/>
    </source>
</evidence>
<dbReference type="Gene3D" id="3.90.199.10">
    <property type="entry name" value="Topoisomerase II, domain 5"/>
    <property type="match status" value="1"/>
</dbReference>
<protein>
    <recommendedName>
        <fullName evidence="3">DNA topoisomerase (ATP-hydrolyzing)</fullName>
        <ecNumber evidence="3">5.6.2.2</ecNumber>
    </recommendedName>
</protein>
<evidence type="ECO:0000256" key="3">
    <source>
        <dbReference type="ARBA" id="ARBA00012895"/>
    </source>
</evidence>
<dbReference type="GO" id="GO:0005737">
    <property type="term" value="C:cytoplasm"/>
    <property type="evidence" value="ECO:0007669"/>
    <property type="project" value="TreeGrafter"/>
</dbReference>
<dbReference type="eggNOG" id="COG0188">
    <property type="taxonomic scope" value="Bacteria"/>
</dbReference>
<dbReference type="GO" id="GO:0034335">
    <property type="term" value="F:DNA negative supercoiling activity"/>
    <property type="evidence" value="ECO:0007669"/>
    <property type="project" value="UniProtKB-ARBA"/>
</dbReference>
<keyword evidence="6 7" id="KW-0413">Isomerase</keyword>
<feature type="coiled-coil region" evidence="8">
    <location>
        <begin position="398"/>
        <end position="476"/>
    </location>
</feature>
<dbReference type="KEGG" id="hhl:Halha_1002"/>
<dbReference type="NCBIfam" id="TIGR01063">
    <property type="entry name" value="gyrA"/>
    <property type="match status" value="1"/>
</dbReference>
<keyword evidence="11" id="KW-1185">Reference proteome</keyword>
<dbReference type="Pfam" id="PF03989">
    <property type="entry name" value="DNA_gyraseA_C"/>
    <property type="match status" value="4"/>
</dbReference>
<dbReference type="PANTHER" id="PTHR43493:SF5">
    <property type="entry name" value="DNA GYRASE SUBUNIT A, CHLOROPLASTIC_MITOCHONDRIAL"/>
    <property type="match status" value="1"/>
</dbReference>
<keyword evidence="5 7" id="KW-0238">DNA-binding</keyword>
<dbReference type="Proteomes" id="UP000010880">
    <property type="component" value="Chromosome"/>
</dbReference>
<dbReference type="HOGENOM" id="CLU_002977_4_1_9"/>
<dbReference type="FunFam" id="3.30.1360.40:FF:000002">
    <property type="entry name" value="DNA gyrase subunit A"/>
    <property type="match status" value="1"/>
</dbReference>
<dbReference type="Gene3D" id="1.10.268.10">
    <property type="entry name" value="Topoisomerase, domain 3"/>
    <property type="match status" value="1"/>
</dbReference>
<feature type="active site" description="O-(5'-phospho-DNA)-tyrosine intermediate" evidence="7">
    <location>
        <position position="121"/>
    </location>
</feature>
<dbReference type="SUPFAM" id="SSF56719">
    <property type="entry name" value="Type II DNA topoisomerase"/>
    <property type="match status" value="1"/>
</dbReference>
<dbReference type="Pfam" id="PF00521">
    <property type="entry name" value="DNA_topoisoIV"/>
    <property type="match status" value="1"/>
</dbReference>
<dbReference type="PANTHER" id="PTHR43493">
    <property type="entry name" value="DNA GYRASE/TOPOISOMERASE SUBUNIT A"/>
    <property type="match status" value="1"/>
</dbReference>
<dbReference type="InterPro" id="IPR013760">
    <property type="entry name" value="Topo_IIA-like_dom_sf"/>
</dbReference>
<accession>L0KA32</accession>
<dbReference type="RefSeq" id="WP_015326688.1">
    <property type="nucleotide sequence ID" value="NC_019978.1"/>
</dbReference>
<dbReference type="OrthoDB" id="9806486at2"/>
<evidence type="ECO:0000313" key="11">
    <source>
        <dbReference type="Proteomes" id="UP000010880"/>
    </source>
</evidence>
<evidence type="ECO:0000256" key="6">
    <source>
        <dbReference type="ARBA" id="ARBA00023235"/>
    </source>
</evidence>
<dbReference type="NCBIfam" id="NF004043">
    <property type="entry name" value="PRK05560.1"/>
    <property type="match status" value="1"/>
</dbReference>
<proteinExistence type="inferred from homology"/>
<dbReference type="AlphaFoldDB" id="L0KA32"/>